<dbReference type="EMBL" id="JASCZI010120830">
    <property type="protein sequence ID" value="MED6154868.1"/>
    <property type="molecule type" value="Genomic_DNA"/>
</dbReference>
<gene>
    <name evidence="2" type="ORF">PIB30_000370</name>
</gene>
<protein>
    <submittedName>
        <fullName evidence="2">Uncharacterized protein</fullName>
    </submittedName>
</protein>
<dbReference type="Proteomes" id="UP001341840">
    <property type="component" value="Unassembled WGS sequence"/>
</dbReference>
<evidence type="ECO:0000313" key="2">
    <source>
        <dbReference type="EMBL" id="MED6154868.1"/>
    </source>
</evidence>
<name>A0ABU6U3R7_9FABA</name>
<keyword evidence="3" id="KW-1185">Reference proteome</keyword>
<accession>A0ABU6U3R7</accession>
<reference evidence="2 3" key="1">
    <citation type="journal article" date="2023" name="Plants (Basel)">
        <title>Bridging the Gap: Combining Genomics and Transcriptomics Approaches to Understand Stylosanthes scabra, an Orphan Legume from the Brazilian Caatinga.</title>
        <authorList>
            <person name="Ferreira-Neto J.R.C."/>
            <person name="da Silva M.D."/>
            <person name="Binneck E."/>
            <person name="de Melo N.F."/>
            <person name="da Silva R.H."/>
            <person name="de Melo A.L.T.M."/>
            <person name="Pandolfi V."/>
            <person name="Bustamante F.O."/>
            <person name="Brasileiro-Vidal A.C."/>
            <person name="Benko-Iseppon A.M."/>
        </authorList>
    </citation>
    <scope>NUCLEOTIDE SEQUENCE [LARGE SCALE GENOMIC DNA]</scope>
    <source>
        <tissue evidence="2">Leaves</tissue>
    </source>
</reference>
<evidence type="ECO:0000313" key="3">
    <source>
        <dbReference type="Proteomes" id="UP001341840"/>
    </source>
</evidence>
<proteinExistence type="predicted"/>
<feature type="region of interest" description="Disordered" evidence="1">
    <location>
        <begin position="173"/>
        <end position="199"/>
    </location>
</feature>
<sequence>MLTCFRVQFVQSVDKKFTQLQDVVGALDGGSILANGYLIQLLHTANRRDDGKGWPQMLPWSELHPTFPLHVPAPPPEQNPVKLEVEGASVMLGRQNGAEDPTFSQTLHPLDNGKSVAKGSAEVFPELDLFSPCSPPMEGNLSVEHMAPASQPVPQFGSLLTQQFLDPEWAYGVPKMNEGPSKMSSNPPHPLDDKDLYDIPSWNQLEASAQFR</sequence>
<evidence type="ECO:0000256" key="1">
    <source>
        <dbReference type="SAM" id="MobiDB-lite"/>
    </source>
</evidence>
<organism evidence="2 3">
    <name type="scientific">Stylosanthes scabra</name>
    <dbReference type="NCBI Taxonomy" id="79078"/>
    <lineage>
        <taxon>Eukaryota</taxon>
        <taxon>Viridiplantae</taxon>
        <taxon>Streptophyta</taxon>
        <taxon>Embryophyta</taxon>
        <taxon>Tracheophyta</taxon>
        <taxon>Spermatophyta</taxon>
        <taxon>Magnoliopsida</taxon>
        <taxon>eudicotyledons</taxon>
        <taxon>Gunneridae</taxon>
        <taxon>Pentapetalae</taxon>
        <taxon>rosids</taxon>
        <taxon>fabids</taxon>
        <taxon>Fabales</taxon>
        <taxon>Fabaceae</taxon>
        <taxon>Papilionoideae</taxon>
        <taxon>50 kb inversion clade</taxon>
        <taxon>dalbergioids sensu lato</taxon>
        <taxon>Dalbergieae</taxon>
        <taxon>Pterocarpus clade</taxon>
        <taxon>Stylosanthes</taxon>
    </lineage>
</organism>
<comment type="caution">
    <text evidence="2">The sequence shown here is derived from an EMBL/GenBank/DDBJ whole genome shotgun (WGS) entry which is preliminary data.</text>
</comment>